<dbReference type="PANTHER" id="PTHR43537:SF5">
    <property type="entry name" value="UXU OPERON TRANSCRIPTIONAL REGULATOR"/>
    <property type="match status" value="1"/>
</dbReference>
<gene>
    <name evidence="5" type="ORF">GZA08_01965</name>
</gene>
<evidence type="ECO:0000256" key="2">
    <source>
        <dbReference type="ARBA" id="ARBA00023125"/>
    </source>
</evidence>
<dbReference type="InterPro" id="IPR000524">
    <property type="entry name" value="Tscrpt_reg_HTH_GntR"/>
</dbReference>
<dbReference type="SMART" id="SM00345">
    <property type="entry name" value="HTH_GNTR"/>
    <property type="match status" value="1"/>
</dbReference>
<protein>
    <submittedName>
        <fullName evidence="5">FadR family transcriptional regulator</fullName>
    </submittedName>
</protein>
<accession>A0A6B2JP19</accession>
<dbReference type="Pfam" id="PF07729">
    <property type="entry name" value="FCD"/>
    <property type="match status" value="1"/>
</dbReference>
<dbReference type="InterPro" id="IPR008920">
    <property type="entry name" value="TF_FadR/GntR_C"/>
</dbReference>
<dbReference type="RefSeq" id="WP_163889477.1">
    <property type="nucleotide sequence ID" value="NZ_JAAFYS010000001.1"/>
</dbReference>
<dbReference type="GO" id="GO:0003677">
    <property type="term" value="F:DNA binding"/>
    <property type="evidence" value="ECO:0007669"/>
    <property type="project" value="UniProtKB-KW"/>
</dbReference>
<dbReference type="SUPFAM" id="SSF46785">
    <property type="entry name" value="Winged helix' DNA-binding domain"/>
    <property type="match status" value="1"/>
</dbReference>
<dbReference type="InterPro" id="IPR036390">
    <property type="entry name" value="WH_DNA-bd_sf"/>
</dbReference>
<dbReference type="PRINTS" id="PR00035">
    <property type="entry name" value="HTHGNTR"/>
</dbReference>
<dbReference type="PANTHER" id="PTHR43537">
    <property type="entry name" value="TRANSCRIPTIONAL REGULATOR, GNTR FAMILY"/>
    <property type="match status" value="1"/>
</dbReference>
<dbReference type="InterPro" id="IPR036388">
    <property type="entry name" value="WH-like_DNA-bd_sf"/>
</dbReference>
<dbReference type="CDD" id="cd07377">
    <property type="entry name" value="WHTH_GntR"/>
    <property type="match status" value="1"/>
</dbReference>
<keyword evidence="3" id="KW-0804">Transcription</keyword>
<feature type="domain" description="HTH gntR-type" evidence="4">
    <location>
        <begin position="7"/>
        <end position="75"/>
    </location>
</feature>
<evidence type="ECO:0000313" key="6">
    <source>
        <dbReference type="Proteomes" id="UP000474757"/>
    </source>
</evidence>
<evidence type="ECO:0000259" key="4">
    <source>
        <dbReference type="PROSITE" id="PS50949"/>
    </source>
</evidence>
<dbReference type="SUPFAM" id="SSF48008">
    <property type="entry name" value="GntR ligand-binding domain-like"/>
    <property type="match status" value="1"/>
</dbReference>
<dbReference type="InterPro" id="IPR011711">
    <property type="entry name" value="GntR_C"/>
</dbReference>
<sequence>MGGTQPEPLYRRVSSRIAAMIRAGEWAPGERMPPDRELTERLGVSRATVREAMIALEVQGLVETRFGHGARVAATLPEEAAPGAAPAPGFFELVEARMQVEGLIAGLAATRLTEQGLSHLRALAEGVMRPGLSLEEIAGLDRAFHVTLAAATGNSVLTGLVEDFWRQRARFPDWARAHNFTTDADVARYIRDEHLAITEALAAGDAEGARARMQLHCQNFGASLLENWHLFEESEEPPPEIAALFRP</sequence>
<evidence type="ECO:0000256" key="1">
    <source>
        <dbReference type="ARBA" id="ARBA00023015"/>
    </source>
</evidence>
<dbReference type="Proteomes" id="UP000474757">
    <property type="component" value="Unassembled WGS sequence"/>
</dbReference>
<dbReference type="EMBL" id="JAAGAB010000001">
    <property type="protein sequence ID" value="NDU99739.1"/>
    <property type="molecule type" value="Genomic_DNA"/>
</dbReference>
<dbReference type="GO" id="GO:0003700">
    <property type="term" value="F:DNA-binding transcription factor activity"/>
    <property type="evidence" value="ECO:0007669"/>
    <property type="project" value="InterPro"/>
</dbReference>
<keyword evidence="1" id="KW-0805">Transcription regulation</keyword>
<name>A0A6B2JP19_9RHOB</name>
<dbReference type="Gene3D" id="1.10.10.10">
    <property type="entry name" value="Winged helix-like DNA-binding domain superfamily/Winged helix DNA-binding domain"/>
    <property type="match status" value="1"/>
</dbReference>
<dbReference type="AlphaFoldDB" id="A0A6B2JP19"/>
<organism evidence="5 6">
    <name type="scientific">Pseudoroseicyclus tamaricis</name>
    <dbReference type="NCBI Taxonomy" id="2705421"/>
    <lineage>
        <taxon>Bacteria</taxon>
        <taxon>Pseudomonadati</taxon>
        <taxon>Pseudomonadota</taxon>
        <taxon>Alphaproteobacteria</taxon>
        <taxon>Rhodobacterales</taxon>
        <taxon>Paracoccaceae</taxon>
        <taxon>Pseudoroseicyclus</taxon>
    </lineage>
</organism>
<evidence type="ECO:0000256" key="3">
    <source>
        <dbReference type="ARBA" id="ARBA00023163"/>
    </source>
</evidence>
<dbReference type="Gene3D" id="1.20.120.530">
    <property type="entry name" value="GntR ligand-binding domain-like"/>
    <property type="match status" value="1"/>
</dbReference>
<keyword evidence="6" id="KW-1185">Reference proteome</keyword>
<dbReference type="Pfam" id="PF00392">
    <property type="entry name" value="GntR"/>
    <property type="match status" value="1"/>
</dbReference>
<reference evidence="5 6" key="1">
    <citation type="submission" date="2020-02" db="EMBL/GenBank/DDBJ databases">
        <title>Pseudoroseicyclus tamarix, sp. nov., isolated from offshore sediment of a Tamarix chinensis forest.</title>
        <authorList>
            <person name="Gai Y."/>
        </authorList>
    </citation>
    <scope>NUCLEOTIDE SEQUENCE [LARGE SCALE GENOMIC DNA]</scope>
    <source>
        <strain evidence="5 6">CLL3-39</strain>
    </source>
</reference>
<proteinExistence type="predicted"/>
<evidence type="ECO:0000313" key="5">
    <source>
        <dbReference type="EMBL" id="NDU99739.1"/>
    </source>
</evidence>
<keyword evidence="2" id="KW-0238">DNA-binding</keyword>
<dbReference type="PROSITE" id="PS50949">
    <property type="entry name" value="HTH_GNTR"/>
    <property type="match status" value="1"/>
</dbReference>
<dbReference type="SMART" id="SM00895">
    <property type="entry name" value="FCD"/>
    <property type="match status" value="1"/>
</dbReference>
<comment type="caution">
    <text evidence="5">The sequence shown here is derived from an EMBL/GenBank/DDBJ whole genome shotgun (WGS) entry which is preliminary data.</text>
</comment>